<evidence type="ECO:0000256" key="3">
    <source>
        <dbReference type="PROSITE-ProRule" id="PRU10141"/>
    </source>
</evidence>
<feature type="compositionally biased region" description="Basic and acidic residues" evidence="4">
    <location>
        <begin position="703"/>
        <end position="715"/>
    </location>
</feature>
<dbReference type="SUPFAM" id="SSF56112">
    <property type="entry name" value="Protein kinase-like (PK-like)"/>
    <property type="match status" value="1"/>
</dbReference>
<feature type="compositionally biased region" description="Low complexity" evidence="4">
    <location>
        <begin position="686"/>
        <end position="702"/>
    </location>
</feature>
<feature type="binding site" evidence="3">
    <location>
        <position position="56"/>
    </location>
    <ligand>
        <name>ATP</name>
        <dbReference type="ChEBI" id="CHEBI:30616"/>
    </ligand>
</feature>
<evidence type="ECO:0000313" key="7">
    <source>
        <dbReference type="Proteomes" id="UP000193944"/>
    </source>
</evidence>
<keyword evidence="2 3" id="KW-0067">ATP-binding</keyword>
<dbReference type="GO" id="GO:0004672">
    <property type="term" value="F:protein kinase activity"/>
    <property type="evidence" value="ECO:0007669"/>
    <property type="project" value="InterPro"/>
</dbReference>
<feature type="region of interest" description="Disordered" evidence="4">
    <location>
        <begin position="315"/>
        <end position="336"/>
    </location>
</feature>
<dbReference type="SMART" id="SM00220">
    <property type="entry name" value="S_TKc"/>
    <property type="match status" value="1"/>
</dbReference>
<feature type="compositionally biased region" description="Basic and acidic residues" evidence="4">
    <location>
        <begin position="509"/>
        <end position="523"/>
    </location>
</feature>
<dbReference type="InterPro" id="IPR008271">
    <property type="entry name" value="Ser/Thr_kinase_AS"/>
</dbReference>
<dbReference type="Proteomes" id="UP000193944">
    <property type="component" value="Unassembled WGS sequence"/>
</dbReference>
<gene>
    <name evidence="6" type="ORF">BCR32DRAFT_295627</name>
</gene>
<evidence type="ECO:0000313" key="6">
    <source>
        <dbReference type="EMBL" id="ORX77414.1"/>
    </source>
</evidence>
<feature type="compositionally biased region" description="Acidic residues" evidence="4">
    <location>
        <begin position="815"/>
        <end position="827"/>
    </location>
</feature>
<feature type="region of interest" description="Disordered" evidence="4">
    <location>
        <begin position="390"/>
        <end position="421"/>
    </location>
</feature>
<sequence>MDILSKLLSKKKGSKKPKKLKEYVIKKVIGIGSYGTVKEAVRIKDDAHCAIKIIKKSKIKKNENLIKRELTILNKINHPHIIKLYDWFETHSKYYLVFELASGGELFNRICDQGKFTEKDAAIIISTTIASVAFLHSKGIVHRDIKPENLLFIDEGMDKLVLVDFGISKIIEGPSDLLTTVCGSPGYTAPEILKGKSYSKPVDLWSIGIITYILLCGYSPFYYAQDTNQLYDAICHGRYTFDDKYWHNISSYGKDFVKTLLQVDPDKRATAEEALNHPWLNNLCPKHVKFLKKQNETPKYDKKKSSLINSQIISTVKQNSNKSNKSSKNSTSNVNISSQGVTVKTSTGVVSFADDKIHKVSSTSSINSENTKLNHILKEENMVTEPRKMSNYEKGNNSLNPQLLNESDNESSTAYLSQKDSNQQNHNLNISQDHLSIPTNSYQDTSSYSISEMSTDIGDISENEYIESKDSLNKKAGSTSDISKVVYNPMGKPPSGKERKANSAIVNKTSDKNKSKSESKESIESTSAVESTRNLSTQSLPTEAYKSKTKKGSGSSGKLKNPFGKFVDTRHMSLAYLGHKESISHSSTIEELNELPEILPDEFYIANIDDNEYEPQLPFQTKKRRRKHKKSEHENFVKSRSNIYSNDNVNENDNDNGNDDGTTRDRELSNLSESVCSSRDAVFSKSQTNTIINTPSTTTISNNKKEKEKEKEKENNGNNDSKSKLSNIVSTMIAKEKEKELEKEKANEEENIINNLSSSGIEGVGSSEHKKDISNSDPMNEERILNENGVCHNNNESIHSIHSDSTCSCCKSSSEAEEDSDESDDDNLPNLLQSEEYRTNFLKRRFQKAVRRVHMLNRWKSYSSASHASISTIG</sequence>
<feature type="region of interest" description="Disordered" evidence="4">
    <location>
        <begin position="618"/>
        <end position="728"/>
    </location>
</feature>
<feature type="region of interest" description="Disordered" evidence="4">
    <location>
        <begin position="801"/>
        <end position="831"/>
    </location>
</feature>
<feature type="compositionally biased region" description="Polar residues" evidence="4">
    <location>
        <begin position="393"/>
        <end position="421"/>
    </location>
</feature>
<feature type="compositionally biased region" description="Low complexity" evidence="4">
    <location>
        <begin position="757"/>
        <end position="766"/>
    </location>
</feature>
<dbReference type="PROSITE" id="PS00108">
    <property type="entry name" value="PROTEIN_KINASE_ST"/>
    <property type="match status" value="1"/>
</dbReference>
<dbReference type="FunFam" id="1.10.510.10:FF:000571">
    <property type="entry name" value="Maternal embryonic leucine zipper kinase"/>
    <property type="match status" value="1"/>
</dbReference>
<keyword evidence="7" id="KW-1185">Reference proteome</keyword>
<dbReference type="GO" id="GO:0005524">
    <property type="term" value="F:ATP binding"/>
    <property type="evidence" value="ECO:0007669"/>
    <property type="project" value="UniProtKB-UniRule"/>
</dbReference>
<dbReference type="AlphaFoldDB" id="A0A1Y1WWA9"/>
<dbReference type="CDD" id="cd05117">
    <property type="entry name" value="STKc_CAMK"/>
    <property type="match status" value="1"/>
</dbReference>
<proteinExistence type="predicted"/>
<comment type="caution">
    <text evidence="6">The sequence shown here is derived from an EMBL/GenBank/DDBJ whole genome shotgun (WGS) entry which is preliminary data.</text>
</comment>
<name>A0A1Y1WWA9_9FUNG</name>
<dbReference type="Pfam" id="PF00069">
    <property type="entry name" value="Pkinase"/>
    <property type="match status" value="1"/>
</dbReference>
<reference evidence="6 7" key="2">
    <citation type="submission" date="2016-08" db="EMBL/GenBank/DDBJ databases">
        <title>Pervasive Adenine N6-methylation of Active Genes in Fungi.</title>
        <authorList>
            <consortium name="DOE Joint Genome Institute"/>
            <person name="Mondo S.J."/>
            <person name="Dannebaum R.O."/>
            <person name="Kuo R.C."/>
            <person name="Labutti K."/>
            <person name="Haridas S."/>
            <person name="Kuo A."/>
            <person name="Salamov A."/>
            <person name="Ahrendt S.R."/>
            <person name="Lipzen A."/>
            <person name="Sullivan W."/>
            <person name="Andreopoulos W.B."/>
            <person name="Clum A."/>
            <person name="Lindquist E."/>
            <person name="Daum C."/>
            <person name="Ramamoorthy G.K."/>
            <person name="Gryganskyi A."/>
            <person name="Culley D."/>
            <person name="Magnuson J.K."/>
            <person name="James T.Y."/>
            <person name="O'Malley M.A."/>
            <person name="Stajich J.E."/>
            <person name="Spatafora J.W."/>
            <person name="Visel A."/>
            <person name="Grigoriev I.V."/>
        </authorList>
    </citation>
    <scope>NUCLEOTIDE SEQUENCE [LARGE SCALE GENOMIC DNA]</scope>
    <source>
        <strain evidence="6 7">S4</strain>
    </source>
</reference>
<dbReference type="STRING" id="1754192.A0A1Y1WWA9"/>
<evidence type="ECO:0000256" key="4">
    <source>
        <dbReference type="SAM" id="MobiDB-lite"/>
    </source>
</evidence>
<evidence type="ECO:0000259" key="5">
    <source>
        <dbReference type="PROSITE" id="PS50011"/>
    </source>
</evidence>
<dbReference type="PROSITE" id="PS00107">
    <property type="entry name" value="PROTEIN_KINASE_ATP"/>
    <property type="match status" value="1"/>
</dbReference>
<feature type="compositionally biased region" description="Polar residues" evidence="4">
    <location>
        <begin position="528"/>
        <end position="541"/>
    </location>
</feature>
<evidence type="ECO:0000256" key="2">
    <source>
        <dbReference type="ARBA" id="ARBA00022840"/>
    </source>
</evidence>
<dbReference type="FunFam" id="3.30.200.20:FF:000042">
    <property type="entry name" value="Aurora kinase A"/>
    <property type="match status" value="1"/>
</dbReference>
<reference evidence="6 7" key="1">
    <citation type="submission" date="2016-08" db="EMBL/GenBank/DDBJ databases">
        <title>A Parts List for Fungal Cellulosomes Revealed by Comparative Genomics.</title>
        <authorList>
            <consortium name="DOE Joint Genome Institute"/>
            <person name="Haitjema C.H."/>
            <person name="Gilmore S.P."/>
            <person name="Henske J.K."/>
            <person name="Solomon K.V."/>
            <person name="De Groot R."/>
            <person name="Kuo A."/>
            <person name="Mondo S.J."/>
            <person name="Salamov A.A."/>
            <person name="Labutti K."/>
            <person name="Zhao Z."/>
            <person name="Chiniquy J."/>
            <person name="Barry K."/>
            <person name="Brewer H.M."/>
            <person name="Purvine S.O."/>
            <person name="Wright A.T."/>
            <person name="Boxma B."/>
            <person name="Van Alen T."/>
            <person name="Hackstein J.H."/>
            <person name="Baker S.E."/>
            <person name="Grigoriev I.V."/>
            <person name="O'Malley M.A."/>
        </authorList>
    </citation>
    <scope>NUCLEOTIDE SEQUENCE [LARGE SCALE GENOMIC DNA]</scope>
    <source>
        <strain evidence="6 7">S4</strain>
    </source>
</reference>
<dbReference type="InterPro" id="IPR017441">
    <property type="entry name" value="Protein_kinase_ATP_BS"/>
</dbReference>
<dbReference type="InterPro" id="IPR011009">
    <property type="entry name" value="Kinase-like_dom_sf"/>
</dbReference>
<dbReference type="PROSITE" id="PS50011">
    <property type="entry name" value="PROTEIN_KINASE_DOM"/>
    <property type="match status" value="1"/>
</dbReference>
<organism evidence="6 7">
    <name type="scientific">Anaeromyces robustus</name>
    <dbReference type="NCBI Taxonomy" id="1754192"/>
    <lineage>
        <taxon>Eukaryota</taxon>
        <taxon>Fungi</taxon>
        <taxon>Fungi incertae sedis</taxon>
        <taxon>Chytridiomycota</taxon>
        <taxon>Chytridiomycota incertae sedis</taxon>
        <taxon>Neocallimastigomycetes</taxon>
        <taxon>Neocallimastigales</taxon>
        <taxon>Neocallimastigaceae</taxon>
        <taxon>Anaeromyces</taxon>
    </lineage>
</organism>
<feature type="domain" description="Protein kinase" evidence="5">
    <location>
        <begin position="23"/>
        <end position="280"/>
    </location>
</feature>
<dbReference type="EMBL" id="MCFG01000249">
    <property type="protein sequence ID" value="ORX77414.1"/>
    <property type="molecule type" value="Genomic_DNA"/>
</dbReference>
<keyword evidence="6" id="KW-0418">Kinase</keyword>
<feature type="region of interest" description="Disordered" evidence="4">
    <location>
        <begin position="483"/>
        <end position="564"/>
    </location>
</feature>
<feature type="region of interest" description="Disordered" evidence="4">
    <location>
        <begin position="757"/>
        <end position="779"/>
    </location>
</feature>
<dbReference type="InterPro" id="IPR000719">
    <property type="entry name" value="Prot_kinase_dom"/>
</dbReference>
<keyword evidence="1 3" id="KW-0547">Nucleotide-binding</keyword>
<accession>A0A1Y1WWA9</accession>
<feature type="compositionally biased region" description="Basic residues" evidence="4">
    <location>
        <begin position="621"/>
        <end position="630"/>
    </location>
</feature>
<feature type="compositionally biased region" description="Basic and acidic residues" evidence="4">
    <location>
        <begin position="767"/>
        <end position="779"/>
    </location>
</feature>
<dbReference type="Gene3D" id="1.10.510.10">
    <property type="entry name" value="Transferase(Phosphotransferase) domain 1"/>
    <property type="match status" value="1"/>
</dbReference>
<evidence type="ECO:0000256" key="1">
    <source>
        <dbReference type="ARBA" id="ARBA00022741"/>
    </source>
</evidence>
<dbReference type="PANTHER" id="PTHR24347">
    <property type="entry name" value="SERINE/THREONINE-PROTEIN KINASE"/>
    <property type="match status" value="1"/>
</dbReference>
<keyword evidence="6" id="KW-0808">Transferase</keyword>
<protein>
    <submittedName>
        <fullName evidence="6">Pkinase-domain-containing protein</fullName>
    </submittedName>
</protein>
<dbReference type="OrthoDB" id="2154111at2759"/>